<evidence type="ECO:0000256" key="3">
    <source>
        <dbReference type="ARBA" id="ARBA00022792"/>
    </source>
</evidence>
<dbReference type="InterPro" id="IPR044202">
    <property type="entry name" value="LETM1/MDM38-like"/>
</dbReference>
<comment type="subcellular location">
    <subcellularLocation>
        <location evidence="1">Mitochondrion inner membrane</location>
        <topology evidence="1">Single-pass membrane protein</topology>
    </subcellularLocation>
</comment>
<proteinExistence type="predicted"/>
<dbReference type="AlphaFoldDB" id="A0A835S8F3"/>
<dbReference type="GO" id="GO:0005743">
    <property type="term" value="C:mitochondrial inner membrane"/>
    <property type="evidence" value="ECO:0007669"/>
    <property type="project" value="UniProtKB-SubCell"/>
</dbReference>
<feature type="compositionally biased region" description="Low complexity" evidence="8">
    <location>
        <begin position="188"/>
        <end position="199"/>
    </location>
</feature>
<dbReference type="GO" id="GO:0043022">
    <property type="term" value="F:ribosome binding"/>
    <property type="evidence" value="ECO:0007669"/>
    <property type="project" value="InterPro"/>
</dbReference>
<name>A0A835S8F3_CHLIN</name>
<dbReference type="OrthoDB" id="275278at2759"/>
<evidence type="ECO:0000256" key="7">
    <source>
        <dbReference type="SAM" id="Coils"/>
    </source>
</evidence>
<evidence type="ECO:0000256" key="9">
    <source>
        <dbReference type="SAM" id="Phobius"/>
    </source>
</evidence>
<keyword evidence="6 9" id="KW-0472">Membrane</keyword>
<feature type="domain" description="Letm1 RBD" evidence="10">
    <location>
        <begin position="671"/>
        <end position="748"/>
    </location>
</feature>
<feature type="coiled-coil region" evidence="7">
    <location>
        <begin position="426"/>
        <end position="460"/>
    </location>
</feature>
<comment type="caution">
    <text evidence="11">The sequence shown here is derived from an EMBL/GenBank/DDBJ whole genome shotgun (WGS) entry which is preliminary data.</text>
</comment>
<evidence type="ECO:0000256" key="4">
    <source>
        <dbReference type="ARBA" id="ARBA00022989"/>
    </source>
</evidence>
<feature type="compositionally biased region" description="Polar residues" evidence="8">
    <location>
        <begin position="1"/>
        <end position="17"/>
    </location>
</feature>
<keyword evidence="3" id="KW-0999">Mitochondrion inner membrane</keyword>
<feature type="region of interest" description="Disordered" evidence="8">
    <location>
        <begin position="174"/>
        <end position="225"/>
    </location>
</feature>
<reference evidence="11" key="1">
    <citation type="journal article" date="2020" name="bioRxiv">
        <title>Comparative genomics of Chlamydomonas.</title>
        <authorList>
            <person name="Craig R.J."/>
            <person name="Hasan A.R."/>
            <person name="Ness R.W."/>
            <person name="Keightley P.D."/>
        </authorList>
    </citation>
    <scope>NUCLEOTIDE SEQUENCE</scope>
    <source>
        <strain evidence="11">SAG 7.73</strain>
    </source>
</reference>
<keyword evidence="7" id="KW-0175">Coiled coil</keyword>
<sequence>MRSSLPCSSGASTSGRHASSKPWPAVQPRLRVPAPLSGPFSPALASESLRDRSGHRSVHARATAPGPGSSTKKQVKAPSTAPAPAGAPAASRVDITAAATVPAAAATEAASAAPPTALQSLSLPKQTQDDVLRRSDERVRRLTTLVETRRLYRNLIRAQHLLGLATPIYVAPPPAPEVDSDSEAAPMSTSTAAVGSAAGLPGGEESGEGSGERPGTASTRNPSADEDKALKGALESAAEMALVAEQLKAGLRSLPVGFGSAIFSGASASTSEERVRTLVRQVAANLRDRLAAELPHIPVSGDGALHYIEARNAKYSRRVALDELQGGGTGAVASGSSAADIPGVSPRKSALERLEAAERVAGEIIANNIKPALKKASEQDFLEVVKGTSSYLRGLWVRLNGGSPMHPAGLAAQRAGLDLPMPVGSQEQSELAISQLSLELEGLEKKLQDASKTRENRLRKAGLQDRVQVAIQLKGLDAQVLHLSSMLAVRTLQLEMEHIFGSLEAEALDFFNGVQQGGLLARDGSTNELALLVAEFAWLDEQLTLLAAALQAGGEGPGNAAGAPASHGAPAGTAGADAAAAVVMGPALINDEVLGKLAAEIPDMRMRVGVADQTVFGGQGFSLTKARLQLRESLDKVKEAVNFLTRGFKLLGGDVGTGVRLFLKAALGNVLKPREVSALRRTARDLLTFIPFTIILIIPLSPLGHVLVFGFIQRYFPSFFPSQFSSRRQEIMVRYEELERQLLEAQATAEAAEEEVELARAREAVARLTAPESAAPMLLGTAVAAAAAGAAVDSGAVPVASGGLNGTAGGASKPGRASTAVMNSTISVSMSSVDEVTLQEATQKVRILSEQLDTIRDEVDLPHSDSPEQGQGDQGSGGRGDARSPSRKQA</sequence>
<evidence type="ECO:0000256" key="6">
    <source>
        <dbReference type="ARBA" id="ARBA00023136"/>
    </source>
</evidence>
<keyword evidence="12" id="KW-1185">Reference proteome</keyword>
<feature type="transmembrane region" description="Helical" evidence="9">
    <location>
        <begin position="689"/>
        <end position="712"/>
    </location>
</feature>
<organism evidence="11 12">
    <name type="scientific">Chlamydomonas incerta</name>
    <dbReference type="NCBI Taxonomy" id="51695"/>
    <lineage>
        <taxon>Eukaryota</taxon>
        <taxon>Viridiplantae</taxon>
        <taxon>Chlorophyta</taxon>
        <taxon>core chlorophytes</taxon>
        <taxon>Chlorophyceae</taxon>
        <taxon>CS clade</taxon>
        <taxon>Chlamydomonadales</taxon>
        <taxon>Chlamydomonadaceae</taxon>
        <taxon>Chlamydomonas</taxon>
    </lineage>
</organism>
<dbReference type="GO" id="GO:0030003">
    <property type="term" value="P:intracellular monoatomic cation homeostasis"/>
    <property type="evidence" value="ECO:0007669"/>
    <property type="project" value="TreeGrafter"/>
</dbReference>
<feature type="region of interest" description="Disordered" evidence="8">
    <location>
        <begin position="111"/>
        <end position="134"/>
    </location>
</feature>
<feature type="coiled-coil region" evidence="7">
    <location>
        <begin position="728"/>
        <end position="764"/>
    </location>
</feature>
<accession>A0A835S8F3</accession>
<feature type="region of interest" description="Disordered" evidence="8">
    <location>
        <begin position="1"/>
        <end position="89"/>
    </location>
</feature>
<evidence type="ECO:0000256" key="2">
    <source>
        <dbReference type="ARBA" id="ARBA00022692"/>
    </source>
</evidence>
<protein>
    <recommendedName>
        <fullName evidence="10">Letm1 RBD domain-containing protein</fullName>
    </recommendedName>
</protein>
<feature type="compositionally biased region" description="Basic and acidic residues" evidence="8">
    <location>
        <begin position="855"/>
        <end position="866"/>
    </location>
</feature>
<keyword evidence="4 9" id="KW-1133">Transmembrane helix</keyword>
<feature type="compositionally biased region" description="Low complexity" evidence="8">
    <location>
        <begin position="77"/>
        <end position="89"/>
    </location>
</feature>
<feature type="region of interest" description="Disordered" evidence="8">
    <location>
        <begin position="855"/>
        <end position="890"/>
    </location>
</feature>
<dbReference type="EMBL" id="JAEHOC010000096">
    <property type="protein sequence ID" value="KAG2422678.1"/>
    <property type="molecule type" value="Genomic_DNA"/>
</dbReference>
<evidence type="ECO:0000256" key="5">
    <source>
        <dbReference type="ARBA" id="ARBA00023128"/>
    </source>
</evidence>
<evidence type="ECO:0000313" key="12">
    <source>
        <dbReference type="Proteomes" id="UP000650467"/>
    </source>
</evidence>
<keyword evidence="2 9" id="KW-0812">Transmembrane</keyword>
<dbReference type="Proteomes" id="UP000650467">
    <property type="component" value="Unassembled WGS sequence"/>
</dbReference>
<gene>
    <name evidence="11" type="ORF">HXX76_015842</name>
</gene>
<evidence type="ECO:0000313" key="11">
    <source>
        <dbReference type="EMBL" id="KAG2422678.1"/>
    </source>
</evidence>
<dbReference type="Pfam" id="PF07766">
    <property type="entry name" value="LETM1_RBD"/>
    <property type="match status" value="1"/>
</dbReference>
<dbReference type="PANTHER" id="PTHR14009">
    <property type="entry name" value="LEUCINE ZIPPER-EF-HAND CONTAINING TRANSMEMBRANE PROTEIN"/>
    <property type="match status" value="1"/>
</dbReference>
<dbReference type="InterPro" id="IPR033122">
    <property type="entry name" value="LETM1-like_RBD"/>
</dbReference>
<evidence type="ECO:0000256" key="8">
    <source>
        <dbReference type="SAM" id="MobiDB-lite"/>
    </source>
</evidence>
<evidence type="ECO:0000256" key="1">
    <source>
        <dbReference type="ARBA" id="ARBA00004434"/>
    </source>
</evidence>
<dbReference type="PANTHER" id="PTHR14009:SF1">
    <property type="entry name" value="MITOCHONDRIAL PROTON_CALCIUM EXCHANGER PROTEIN"/>
    <property type="match status" value="1"/>
</dbReference>
<keyword evidence="5" id="KW-0496">Mitochondrion</keyword>
<evidence type="ECO:0000259" key="10">
    <source>
        <dbReference type="Pfam" id="PF07766"/>
    </source>
</evidence>